<dbReference type="InterPro" id="IPR036322">
    <property type="entry name" value="WD40_repeat_dom_sf"/>
</dbReference>
<dbReference type="PANTHER" id="PTHR22836:SF0">
    <property type="entry name" value="PRE-MRNA 3' END PROCESSING PROTEIN WDR33"/>
    <property type="match status" value="1"/>
</dbReference>
<keyword evidence="4" id="KW-0539">Nucleus</keyword>
<protein>
    <recommendedName>
        <fullName evidence="2 4">Polyadenylation factor subunit 2</fullName>
    </recommendedName>
</protein>
<comment type="subcellular location">
    <subcellularLocation>
        <location evidence="4">Nucleus</location>
    </subcellularLocation>
</comment>
<dbReference type="Gene3D" id="2.130.10.10">
    <property type="entry name" value="YVTN repeat-like/Quinoprotein amine dehydrogenase"/>
    <property type="match status" value="3"/>
</dbReference>
<dbReference type="PROSITE" id="PS50294">
    <property type="entry name" value="WD_REPEATS_REGION"/>
    <property type="match status" value="4"/>
</dbReference>
<feature type="compositionally biased region" description="Acidic residues" evidence="5">
    <location>
        <begin position="434"/>
        <end position="446"/>
    </location>
</feature>
<feature type="repeat" description="WD" evidence="3">
    <location>
        <begin position="251"/>
        <end position="293"/>
    </location>
</feature>
<gene>
    <name evidence="6" type="ORF">IWZ03DRAFT_381152</name>
</gene>
<dbReference type="SMART" id="SM00320">
    <property type="entry name" value="WD40"/>
    <property type="match status" value="7"/>
</dbReference>
<dbReference type="InterPro" id="IPR001680">
    <property type="entry name" value="WD40_rpt"/>
</dbReference>
<evidence type="ECO:0000256" key="1">
    <source>
        <dbReference type="ARBA" id="ARBA00025498"/>
    </source>
</evidence>
<feature type="compositionally biased region" description="Gly residues" evidence="5">
    <location>
        <begin position="464"/>
        <end position="473"/>
    </location>
</feature>
<name>A0ABR1KIL3_9PEZI</name>
<feature type="compositionally biased region" description="Low complexity" evidence="5">
    <location>
        <begin position="474"/>
        <end position="489"/>
    </location>
</feature>
<dbReference type="EMBL" id="JBBPHU010000008">
    <property type="protein sequence ID" value="KAK7514613.1"/>
    <property type="molecule type" value="Genomic_DNA"/>
</dbReference>
<keyword evidence="7" id="KW-1185">Reference proteome</keyword>
<reference evidence="6 7" key="1">
    <citation type="submission" date="2024-04" db="EMBL/GenBank/DDBJ databases">
        <title>Phyllosticta paracitricarpa is synonymous to the EU quarantine fungus P. citricarpa based on phylogenomic analyses.</title>
        <authorList>
            <consortium name="Lawrence Berkeley National Laboratory"/>
            <person name="Van Ingen-Buijs V.A."/>
            <person name="Van Westerhoven A.C."/>
            <person name="Haridas S."/>
            <person name="Skiadas P."/>
            <person name="Martin F."/>
            <person name="Groenewald J.Z."/>
            <person name="Crous P.W."/>
            <person name="Seidl M.F."/>
        </authorList>
    </citation>
    <scope>NUCLEOTIDE SEQUENCE [LARGE SCALE GENOMIC DNA]</scope>
    <source>
        <strain evidence="6 7">CBS 123371</strain>
    </source>
</reference>
<evidence type="ECO:0000256" key="5">
    <source>
        <dbReference type="SAM" id="MobiDB-lite"/>
    </source>
</evidence>
<evidence type="ECO:0000256" key="3">
    <source>
        <dbReference type="PROSITE-ProRule" id="PRU00221"/>
    </source>
</evidence>
<feature type="compositionally biased region" description="Low complexity" evidence="5">
    <location>
        <begin position="569"/>
        <end position="598"/>
    </location>
</feature>
<sequence length="626" mass="68471">MEREFHYQTGGHDGIPRTRARRAATDFGSTILQWQRNRVPRYKGLPIGEAERPSVSYMVDMLPPLARVTNAAETIPAKHLHASLNKIKHPINVVRWTPEGRRLLTGSTSGEFTLWNGMGFNFETIMQAHESAIRAVQYSHGDDWLVSADQEGLVKYWQPNFNNVKVLQAHTEPIRDLAFAPTDSKFVTASDDATLKIFDFAGGIEESTLTGHGWEAKTVDWHPTKGLLVSGSKDHQIKLWDPRTGRCLTTLHGHKNTISKTSFERTQGQLLATCARDHTARVFDLRTMRDVLLLRGHEKDITTLAWHPVHRNLISTGGVDGSLFHYLLDEQNAPPGVEPTLSPYDSSDPFNAPAQSIYPAHKVPHAHDFAIWTLDWHPLGHILASGSNDRITRFWTRPRPGMTSCFNDRFHIGQAAAEAQGIYDRRDARRQQREEEEQEAEDEADGLVDQTMPAKMPTLPILPGLGGGDGSSMGGSQLPGLGGAPASTGPAPPVVPIPLPGGLAGPGAPPFPPPGGFPALPPGFPPPGFDPNKIAEMIRNGQVPALPPMPNGAPPPLPPGFVPPPPQALPQGFPGFPGQMPQMPGQPQQVGGDQNGNGIIRKRAPLPSQKDSLREEMNRGNYRRAR</sequence>
<feature type="repeat" description="WD" evidence="3">
    <location>
        <begin position="209"/>
        <end position="250"/>
    </location>
</feature>
<feature type="repeat" description="WD" evidence="3">
    <location>
        <begin position="167"/>
        <end position="208"/>
    </location>
</feature>
<dbReference type="InterPro" id="IPR045245">
    <property type="entry name" value="Pfs2-like"/>
</dbReference>
<feature type="region of interest" description="Disordered" evidence="5">
    <location>
        <begin position="542"/>
        <end position="626"/>
    </location>
</feature>
<feature type="region of interest" description="Disordered" evidence="5">
    <location>
        <begin position="418"/>
        <end position="489"/>
    </location>
</feature>
<dbReference type="CDD" id="cd00200">
    <property type="entry name" value="WD40"/>
    <property type="match status" value="1"/>
</dbReference>
<feature type="repeat" description="WD" evidence="3">
    <location>
        <begin position="364"/>
        <end position="395"/>
    </location>
</feature>
<evidence type="ECO:0000256" key="4">
    <source>
        <dbReference type="RuleBase" id="RU369034"/>
    </source>
</evidence>
<dbReference type="PANTHER" id="PTHR22836">
    <property type="entry name" value="WD40 REPEAT PROTEIN"/>
    <property type="match status" value="1"/>
</dbReference>
<proteinExistence type="predicted"/>
<feature type="compositionally biased region" description="Pro residues" evidence="5">
    <location>
        <begin position="545"/>
        <end position="568"/>
    </location>
</feature>
<comment type="caution">
    <text evidence="6">The sequence shown here is derived from an EMBL/GenBank/DDBJ whole genome shotgun (WGS) entry which is preliminary data.</text>
</comment>
<dbReference type="InterPro" id="IPR015943">
    <property type="entry name" value="WD40/YVTN_repeat-like_dom_sf"/>
</dbReference>
<dbReference type="Pfam" id="PF00400">
    <property type="entry name" value="WD40"/>
    <property type="match status" value="6"/>
</dbReference>
<dbReference type="PROSITE" id="PS50082">
    <property type="entry name" value="WD_REPEATS_2"/>
    <property type="match status" value="6"/>
</dbReference>
<evidence type="ECO:0000256" key="2">
    <source>
        <dbReference type="ARBA" id="ARBA00026154"/>
    </source>
</evidence>
<organism evidence="6 7">
    <name type="scientific">Phyllosticta citriasiana</name>
    <dbReference type="NCBI Taxonomy" id="595635"/>
    <lineage>
        <taxon>Eukaryota</taxon>
        <taxon>Fungi</taxon>
        <taxon>Dikarya</taxon>
        <taxon>Ascomycota</taxon>
        <taxon>Pezizomycotina</taxon>
        <taxon>Dothideomycetes</taxon>
        <taxon>Dothideomycetes incertae sedis</taxon>
        <taxon>Botryosphaeriales</taxon>
        <taxon>Phyllostictaceae</taxon>
        <taxon>Phyllosticta</taxon>
    </lineage>
</organism>
<dbReference type="Proteomes" id="UP001363622">
    <property type="component" value="Unassembled WGS sequence"/>
</dbReference>
<accession>A0ABR1KIL3</accession>
<feature type="repeat" description="WD" evidence="3">
    <location>
        <begin position="84"/>
        <end position="116"/>
    </location>
</feature>
<evidence type="ECO:0000313" key="6">
    <source>
        <dbReference type="EMBL" id="KAK7514613.1"/>
    </source>
</evidence>
<dbReference type="SUPFAM" id="SSF50978">
    <property type="entry name" value="WD40 repeat-like"/>
    <property type="match status" value="1"/>
</dbReference>
<comment type="function">
    <text evidence="1">Required for 3'-end cleavage and polyadenylation of pre-mRNAs. Also involved in chromosome segregation where it has a role in chromosome attachment to the mitotic spindle.</text>
</comment>
<feature type="compositionally biased region" description="Basic and acidic residues" evidence="5">
    <location>
        <begin position="423"/>
        <end position="433"/>
    </location>
</feature>
<feature type="repeat" description="WD" evidence="3">
    <location>
        <begin position="126"/>
        <end position="158"/>
    </location>
</feature>
<evidence type="ECO:0000313" key="7">
    <source>
        <dbReference type="Proteomes" id="UP001363622"/>
    </source>
</evidence>
<keyword evidence="4" id="KW-0507">mRNA processing</keyword>
<keyword evidence="3" id="KW-0853">WD repeat</keyword>
<feature type="region of interest" description="Disordered" evidence="5">
    <location>
        <begin position="1"/>
        <end position="20"/>
    </location>
</feature>